<accession>A0ABR7TIK0</accession>
<proteinExistence type="predicted"/>
<name>A0ABR7TIK0_9BACT</name>
<evidence type="ECO:0000313" key="2">
    <source>
        <dbReference type="Proteomes" id="UP000659124"/>
    </source>
</evidence>
<comment type="caution">
    <text evidence="1">The sequence shown here is derived from an EMBL/GenBank/DDBJ whole genome shotgun (WGS) entry which is preliminary data.</text>
</comment>
<dbReference type="EMBL" id="JACVFC010000001">
    <property type="protein sequence ID" value="MBC9929470.1"/>
    <property type="molecule type" value="Genomic_DNA"/>
</dbReference>
<gene>
    <name evidence="1" type="ORF">ICL07_03735</name>
</gene>
<reference evidence="1 2" key="1">
    <citation type="submission" date="2020-09" db="EMBL/GenBank/DDBJ databases">
        <title>Genome sequences of type strains of Chitinophaga qingshengii and Chitinophaga varians.</title>
        <authorList>
            <person name="Kittiwongwattana C."/>
        </authorList>
    </citation>
    <scope>NUCLEOTIDE SEQUENCE [LARGE SCALE GENOMIC DNA]</scope>
    <source>
        <strain evidence="1 2">JCM 30026</strain>
    </source>
</reference>
<dbReference type="RefSeq" id="WP_188086596.1">
    <property type="nucleotide sequence ID" value="NZ_JACVFC010000001.1"/>
</dbReference>
<dbReference type="Proteomes" id="UP000659124">
    <property type="component" value="Unassembled WGS sequence"/>
</dbReference>
<protein>
    <submittedName>
        <fullName evidence="1">Uncharacterized protein</fullName>
    </submittedName>
</protein>
<organism evidence="1 2">
    <name type="scientific">Chitinophaga qingshengii</name>
    <dbReference type="NCBI Taxonomy" id="1569794"/>
    <lineage>
        <taxon>Bacteria</taxon>
        <taxon>Pseudomonadati</taxon>
        <taxon>Bacteroidota</taxon>
        <taxon>Chitinophagia</taxon>
        <taxon>Chitinophagales</taxon>
        <taxon>Chitinophagaceae</taxon>
        <taxon>Chitinophaga</taxon>
    </lineage>
</organism>
<sequence length="220" mass="24635">MTIKDKTMLQHANPIIVTLHDAIQQGLTTGIPYDFDLLEEYAGQLKVLIFETAVQSDEQLDLHDLYLEKDIAGMIFRSDLQVDNTIFDFELDTYSCFLQIAGNLRCRNLVAGCAIIHVAGNVTVTDTLLGFYNHGEITIGGDLHAKLWIEDDHQTLVKGAVHAVSFMPDEPIATPDYTDWHDILLPEAATTLLDKEYLFGGDVRLIQMIIDGQPVFRSDL</sequence>
<evidence type="ECO:0000313" key="1">
    <source>
        <dbReference type="EMBL" id="MBC9929470.1"/>
    </source>
</evidence>
<keyword evidence="2" id="KW-1185">Reference proteome</keyword>